<feature type="compositionally biased region" description="Polar residues" evidence="1">
    <location>
        <begin position="1"/>
        <end position="25"/>
    </location>
</feature>
<protein>
    <submittedName>
        <fullName evidence="2">Uncharacterized protein</fullName>
    </submittedName>
</protein>
<evidence type="ECO:0000313" key="2">
    <source>
        <dbReference type="EMBL" id="RVT88525.1"/>
    </source>
</evidence>
<feature type="region of interest" description="Disordered" evidence="1">
    <location>
        <begin position="1"/>
        <end position="38"/>
    </location>
</feature>
<reference evidence="2 3" key="1">
    <citation type="submission" date="2019-01" db="EMBL/GenBank/DDBJ databases">
        <authorList>
            <person name="Chen W.-M."/>
        </authorList>
    </citation>
    <scope>NUCLEOTIDE SEQUENCE [LARGE SCALE GENOMIC DNA]</scope>
    <source>
        <strain evidence="2 3">CCP-18</strain>
    </source>
</reference>
<keyword evidence="3" id="KW-1185">Reference proteome</keyword>
<dbReference type="Proteomes" id="UP000288587">
    <property type="component" value="Unassembled WGS sequence"/>
</dbReference>
<dbReference type="AlphaFoldDB" id="A0A3S2XX49"/>
<organism evidence="2 3">
    <name type="scientific">Inhella crocodyli</name>
    <dbReference type="NCBI Taxonomy" id="2499851"/>
    <lineage>
        <taxon>Bacteria</taxon>
        <taxon>Pseudomonadati</taxon>
        <taxon>Pseudomonadota</taxon>
        <taxon>Betaproteobacteria</taxon>
        <taxon>Burkholderiales</taxon>
        <taxon>Sphaerotilaceae</taxon>
        <taxon>Inhella</taxon>
    </lineage>
</organism>
<gene>
    <name evidence="2" type="ORF">EOD73_06015</name>
</gene>
<proteinExistence type="predicted"/>
<evidence type="ECO:0000313" key="3">
    <source>
        <dbReference type="Proteomes" id="UP000288587"/>
    </source>
</evidence>
<name>A0A3S2XX49_9BURK</name>
<dbReference type="EMBL" id="SACM01000001">
    <property type="protein sequence ID" value="RVT88525.1"/>
    <property type="molecule type" value="Genomic_DNA"/>
</dbReference>
<accession>A0A3S2XX49</accession>
<dbReference type="RefSeq" id="WP_127681786.1">
    <property type="nucleotide sequence ID" value="NZ_SACM01000001.1"/>
</dbReference>
<evidence type="ECO:0000256" key="1">
    <source>
        <dbReference type="SAM" id="MobiDB-lite"/>
    </source>
</evidence>
<sequence length="71" mass="7817">MNFTRRSIWTPSSRTGSTTPQTPSAGPTERADLSGLEVSDSSWDEWVLVQQEVQARRAAVAQGTPRKNSLQ</sequence>
<comment type="caution">
    <text evidence="2">The sequence shown here is derived from an EMBL/GenBank/DDBJ whole genome shotgun (WGS) entry which is preliminary data.</text>
</comment>